<keyword evidence="2" id="KW-1185">Reference proteome</keyword>
<proteinExistence type="predicted"/>
<name>A0ABQ4XL41_9ASTR</name>
<sequence length="214" mass="22693">MGWRICGSLTAFHSSGYPLQITEAYAALRNLVERGRGIKEKDKSGTADVNTSVTKATTIGKNSMAYVNEAGQATMNAVEFGNGNERVNVDATCTPNIEQSAPVVGDEGIKGPVLTDNNKGPVSFAKIVTSELSRKIANTLLTPAGNGADVVVSKESVLAISECFANAVYGFVSANITIKYLKITLDFIRIFIPKSGFGYCRPVPLLLAADALLQ</sequence>
<evidence type="ECO:0000313" key="2">
    <source>
        <dbReference type="Proteomes" id="UP001151760"/>
    </source>
</evidence>
<reference evidence="1" key="2">
    <citation type="submission" date="2022-01" db="EMBL/GenBank/DDBJ databases">
        <authorList>
            <person name="Yamashiro T."/>
            <person name="Shiraishi A."/>
            <person name="Satake H."/>
            <person name="Nakayama K."/>
        </authorList>
    </citation>
    <scope>NUCLEOTIDE SEQUENCE</scope>
</reference>
<accession>A0ABQ4XL41</accession>
<evidence type="ECO:0000313" key="1">
    <source>
        <dbReference type="EMBL" id="GJS65765.1"/>
    </source>
</evidence>
<protein>
    <submittedName>
        <fullName evidence="1">Uncharacterized protein</fullName>
    </submittedName>
</protein>
<dbReference type="Proteomes" id="UP001151760">
    <property type="component" value="Unassembled WGS sequence"/>
</dbReference>
<dbReference type="EMBL" id="BQNB010009601">
    <property type="protein sequence ID" value="GJS65765.1"/>
    <property type="molecule type" value="Genomic_DNA"/>
</dbReference>
<reference evidence="1" key="1">
    <citation type="journal article" date="2022" name="Int. J. Mol. Sci.">
        <title>Draft Genome of Tanacetum Coccineum: Genomic Comparison of Closely Related Tanacetum-Family Plants.</title>
        <authorList>
            <person name="Yamashiro T."/>
            <person name="Shiraishi A."/>
            <person name="Nakayama K."/>
            <person name="Satake H."/>
        </authorList>
    </citation>
    <scope>NUCLEOTIDE SEQUENCE</scope>
</reference>
<comment type="caution">
    <text evidence="1">The sequence shown here is derived from an EMBL/GenBank/DDBJ whole genome shotgun (WGS) entry which is preliminary data.</text>
</comment>
<gene>
    <name evidence="1" type="ORF">Tco_0680329</name>
</gene>
<organism evidence="1 2">
    <name type="scientific">Tanacetum coccineum</name>
    <dbReference type="NCBI Taxonomy" id="301880"/>
    <lineage>
        <taxon>Eukaryota</taxon>
        <taxon>Viridiplantae</taxon>
        <taxon>Streptophyta</taxon>
        <taxon>Embryophyta</taxon>
        <taxon>Tracheophyta</taxon>
        <taxon>Spermatophyta</taxon>
        <taxon>Magnoliopsida</taxon>
        <taxon>eudicotyledons</taxon>
        <taxon>Gunneridae</taxon>
        <taxon>Pentapetalae</taxon>
        <taxon>asterids</taxon>
        <taxon>campanulids</taxon>
        <taxon>Asterales</taxon>
        <taxon>Asteraceae</taxon>
        <taxon>Asteroideae</taxon>
        <taxon>Anthemideae</taxon>
        <taxon>Anthemidinae</taxon>
        <taxon>Tanacetum</taxon>
    </lineage>
</organism>